<dbReference type="EMBL" id="LKTS01000019">
    <property type="protein sequence ID" value="PKD18877.1"/>
    <property type="molecule type" value="Genomic_DNA"/>
</dbReference>
<dbReference type="OrthoDB" id="1365508at2"/>
<organism evidence="1 2">
    <name type="scientific">Salegentibacter salinarum</name>
    <dbReference type="NCBI Taxonomy" id="447422"/>
    <lineage>
        <taxon>Bacteria</taxon>
        <taxon>Pseudomonadati</taxon>
        <taxon>Bacteroidota</taxon>
        <taxon>Flavobacteriia</taxon>
        <taxon>Flavobacteriales</taxon>
        <taxon>Flavobacteriaceae</taxon>
        <taxon>Salegentibacter</taxon>
    </lineage>
</organism>
<comment type="caution">
    <text evidence="1">The sequence shown here is derived from an EMBL/GenBank/DDBJ whole genome shotgun (WGS) entry which is preliminary data.</text>
</comment>
<evidence type="ECO:0000313" key="2">
    <source>
        <dbReference type="Proteomes" id="UP000232673"/>
    </source>
</evidence>
<keyword evidence="2" id="KW-1185">Reference proteome</keyword>
<reference evidence="1 2" key="1">
    <citation type="submission" date="2015-10" db="EMBL/GenBank/DDBJ databases">
        <title>Draft genome sequence of Salegentibacter salinarum KCTC 12975.</title>
        <authorList>
            <person name="Lin W."/>
            <person name="Zheng Q."/>
        </authorList>
    </citation>
    <scope>NUCLEOTIDE SEQUENCE [LARGE SCALE GENOMIC DNA]</scope>
    <source>
        <strain evidence="1 2">KCTC 12975</strain>
    </source>
</reference>
<proteinExistence type="predicted"/>
<dbReference type="AlphaFoldDB" id="A0A2N0TVU8"/>
<gene>
    <name evidence="1" type="ORF">APR41_17290</name>
</gene>
<sequence length="92" mass="10677">MDMTAQIKNTLISRIKDSKDLNFLKALQTIFDASEQELFQLSSEQKDAITIGRKQIKNGQFSSNESVINEMKEWLTKNNLVRYSQIEVSRYS</sequence>
<dbReference type="Proteomes" id="UP000232673">
    <property type="component" value="Unassembled WGS sequence"/>
</dbReference>
<name>A0A2N0TVU8_9FLAO</name>
<dbReference type="RefSeq" id="WP_079714123.1">
    <property type="nucleotide sequence ID" value="NZ_FUZC01000014.1"/>
</dbReference>
<evidence type="ECO:0000313" key="1">
    <source>
        <dbReference type="EMBL" id="PKD18877.1"/>
    </source>
</evidence>
<protein>
    <submittedName>
        <fullName evidence="1">Uncharacterized protein</fullName>
    </submittedName>
</protein>
<accession>A0A2N0TVU8</accession>